<dbReference type="AlphaFoldDB" id="A0A7T8JYN6"/>
<dbReference type="Proteomes" id="UP000595437">
    <property type="component" value="Chromosome 9"/>
</dbReference>
<accession>A0A7T8JYN6</accession>
<sequence>MTSLEATNNTLAVKLAMKRVGEDELFDHLRKLRDHCHDVISVGGIMFTN</sequence>
<evidence type="ECO:0000313" key="1">
    <source>
        <dbReference type="EMBL" id="QQP40077.1"/>
    </source>
</evidence>
<organism evidence="1 2">
    <name type="scientific">Caligus rogercresseyi</name>
    <name type="common">Sea louse</name>
    <dbReference type="NCBI Taxonomy" id="217165"/>
    <lineage>
        <taxon>Eukaryota</taxon>
        <taxon>Metazoa</taxon>
        <taxon>Ecdysozoa</taxon>
        <taxon>Arthropoda</taxon>
        <taxon>Crustacea</taxon>
        <taxon>Multicrustacea</taxon>
        <taxon>Hexanauplia</taxon>
        <taxon>Copepoda</taxon>
        <taxon>Siphonostomatoida</taxon>
        <taxon>Caligidae</taxon>
        <taxon>Caligus</taxon>
    </lineage>
</organism>
<evidence type="ECO:0000313" key="2">
    <source>
        <dbReference type="Proteomes" id="UP000595437"/>
    </source>
</evidence>
<gene>
    <name evidence="1" type="ORF">FKW44_014004</name>
</gene>
<protein>
    <submittedName>
        <fullName evidence="1">Uncharacterized protein</fullName>
    </submittedName>
</protein>
<dbReference type="OrthoDB" id="10017160at2759"/>
<proteinExistence type="predicted"/>
<keyword evidence="2" id="KW-1185">Reference proteome</keyword>
<reference evidence="2" key="1">
    <citation type="submission" date="2021-01" db="EMBL/GenBank/DDBJ databases">
        <title>Caligus Genome Assembly.</title>
        <authorList>
            <person name="Gallardo-Escarate C."/>
        </authorList>
    </citation>
    <scope>NUCLEOTIDE SEQUENCE [LARGE SCALE GENOMIC DNA]</scope>
</reference>
<dbReference type="EMBL" id="CP045898">
    <property type="protein sequence ID" value="QQP40077.1"/>
    <property type="molecule type" value="Genomic_DNA"/>
</dbReference>
<name>A0A7T8JYN6_CALRO</name>